<dbReference type="Proteomes" id="UP001224325">
    <property type="component" value="Chromosome"/>
</dbReference>
<evidence type="ECO:0000256" key="1">
    <source>
        <dbReference type="SAM" id="Phobius"/>
    </source>
</evidence>
<keyword evidence="1" id="KW-0812">Transmembrane</keyword>
<feature type="transmembrane region" description="Helical" evidence="1">
    <location>
        <begin position="44"/>
        <end position="62"/>
    </location>
</feature>
<organism evidence="2 3">
    <name type="scientific">Mariniflexile litorale</name>
    <dbReference type="NCBI Taxonomy" id="3045158"/>
    <lineage>
        <taxon>Bacteria</taxon>
        <taxon>Pseudomonadati</taxon>
        <taxon>Bacteroidota</taxon>
        <taxon>Flavobacteriia</taxon>
        <taxon>Flavobacteriales</taxon>
        <taxon>Flavobacteriaceae</taxon>
        <taxon>Mariniflexile</taxon>
    </lineage>
</organism>
<dbReference type="EMBL" id="CP155618">
    <property type="protein sequence ID" value="XBL13531.1"/>
    <property type="molecule type" value="Genomic_DNA"/>
</dbReference>
<evidence type="ECO:0000313" key="2">
    <source>
        <dbReference type="EMBL" id="XBL13531.1"/>
    </source>
</evidence>
<sequence>MSKQKLIKRLKSYYPMERFHAFVTFPGILIYLIFKNSFTDIFFLLYGLLICILILIQGQHYWKLKLYRLLNKPFNQEKNLNIFKNSKKLNLILIALIPIIFGLQIYKNDWQILPENLIIWGVLANVFGILEHINYYNRQLMIDNSSDLEYLKQNKKLKTASLAKDLKENKL</sequence>
<keyword evidence="1" id="KW-1133">Transmembrane helix</keyword>
<gene>
    <name evidence="2" type="ORF">QLS71_014555</name>
</gene>
<evidence type="ECO:0000313" key="3">
    <source>
        <dbReference type="Proteomes" id="UP001224325"/>
    </source>
</evidence>
<proteinExistence type="predicted"/>
<keyword evidence="3" id="KW-1185">Reference proteome</keyword>
<reference evidence="2" key="1">
    <citation type="submission" date="2024-04" db="EMBL/GenBank/DDBJ databases">
        <title>Mariniflexile litorale, isolated from the shallow sediments of the Sea of Japan.</title>
        <authorList>
            <person name="Romanenko L."/>
            <person name="Isaeva M."/>
        </authorList>
    </citation>
    <scope>NUCLEOTIDE SEQUENCE [LARGE SCALE GENOMIC DNA]</scope>
    <source>
        <strain evidence="2">KMM 9835</strain>
    </source>
</reference>
<dbReference type="AlphaFoldDB" id="A0AAU7ED80"/>
<feature type="transmembrane region" description="Helical" evidence="1">
    <location>
        <begin position="21"/>
        <end position="38"/>
    </location>
</feature>
<dbReference type="KEGG" id="mlil:QLS71_014555"/>
<protein>
    <submittedName>
        <fullName evidence="2">Uncharacterized protein</fullName>
    </submittedName>
</protein>
<feature type="transmembrane region" description="Helical" evidence="1">
    <location>
        <begin position="89"/>
        <end position="106"/>
    </location>
</feature>
<dbReference type="RefSeq" id="WP_308993284.1">
    <property type="nucleotide sequence ID" value="NZ_CP155618.1"/>
</dbReference>
<keyword evidence="1" id="KW-0472">Membrane</keyword>
<feature type="transmembrane region" description="Helical" evidence="1">
    <location>
        <begin position="118"/>
        <end position="136"/>
    </location>
</feature>
<name>A0AAU7ED80_9FLAO</name>
<accession>A0AAU7ED80</accession>